<feature type="domain" description="Clu" evidence="2">
    <location>
        <begin position="164"/>
        <end position="410"/>
    </location>
</feature>
<dbReference type="GO" id="GO:0003729">
    <property type="term" value="F:mRNA binding"/>
    <property type="evidence" value="ECO:0007669"/>
    <property type="project" value="TreeGrafter"/>
</dbReference>
<dbReference type="GO" id="GO:0005737">
    <property type="term" value="C:cytoplasm"/>
    <property type="evidence" value="ECO:0007669"/>
    <property type="project" value="TreeGrafter"/>
</dbReference>
<feature type="region of interest" description="Disordered" evidence="1">
    <location>
        <begin position="47"/>
        <end position="120"/>
    </location>
</feature>
<dbReference type="GO" id="GO:0048312">
    <property type="term" value="P:intracellular distribution of mitochondria"/>
    <property type="evidence" value="ECO:0007669"/>
    <property type="project" value="TreeGrafter"/>
</dbReference>
<dbReference type="KEGG" id="acan:ACA1_171340"/>
<dbReference type="InterPro" id="IPR027523">
    <property type="entry name" value="CLU_prot"/>
</dbReference>
<dbReference type="Pfam" id="PF13236">
    <property type="entry name" value="CLU"/>
    <property type="match status" value="1"/>
</dbReference>
<dbReference type="PROSITE" id="PS51823">
    <property type="entry name" value="CLU"/>
    <property type="match status" value="1"/>
</dbReference>
<sequence>MDKTHTKGKAGKGRDIKPTQLDLEECCYTSSTDDDTIVATEGAYEVVPSDPEDDDERLAMQQHQTGGELVAGQEGYDIFCPEEEDEEAGRSDDEEAQGGGREGIARSPVPPPQGGNAYNVSDYERVDGAAANSNSYEEVAPAALTKRDAPSPKGTFILLSPQGPSADKKKAEKKTAQKEKKTGSLWNSNFQQLLNMEDTESKFHKLAFLAHDFQHAAEVYGKIIISERYLPYEEKTLKPEKDMGGLAGGEKFLCRGILLKYAIDSRLKNGTWMYGENVPDDASAMKSAGHELRCCGRIVDSGEAFNEGVLVPLMTVVDYRGFRLTAVSMLPVSKDTICYGSADGGKSVHADYPEYNERFERIFHRLNLKAHRVRTRVLSGPGDIEGHLGEDDKLYLLDFARLYPPESPMAIKEIFDTPHPRAIFYKMLRPDPNAKENNAEVTAATYRILDELLPALTDDLVAKCSRDADRYMDLRSGAEWRPLMPSSYITTPSDYPINAKSCGVDVETLNRRLMHILHGMHWRGINMRYLGEVRHRLMSSFGDNPSDRMFNSQLFVVVALLYTEMVARVAKNIIRAMLREKMKELKVPSSEPYRQLVLTLLNLFSGHSDKAHEFWTSNKAPPIDEKAIRVGTVEQLQGGLEYYIHFAARSQEEERGVDLSESAMGGYSESLSSDLEGLLPMKCCVRAKYGMNALTEKEWNSSGRLEPFLFQGIFFRHAPPTSRSHYNLI</sequence>
<feature type="region of interest" description="Disordered" evidence="1">
    <location>
        <begin position="1"/>
        <end position="21"/>
    </location>
</feature>
<feature type="compositionally biased region" description="Basic residues" evidence="1">
    <location>
        <begin position="1"/>
        <end position="11"/>
    </location>
</feature>
<dbReference type="AlphaFoldDB" id="L8HJK0"/>
<proteinExistence type="predicted"/>
<reference evidence="3 4" key="1">
    <citation type="journal article" date="2013" name="Genome Biol.">
        <title>Genome of Acanthamoeba castellanii highlights extensive lateral gene transfer and early evolution of tyrosine kinase signaling.</title>
        <authorList>
            <person name="Clarke M."/>
            <person name="Lohan A.J."/>
            <person name="Liu B."/>
            <person name="Lagkouvardos I."/>
            <person name="Roy S."/>
            <person name="Zafar N."/>
            <person name="Bertelli C."/>
            <person name="Schilde C."/>
            <person name="Kianianmomeni A."/>
            <person name="Burglin T.R."/>
            <person name="Frech C."/>
            <person name="Turcotte B."/>
            <person name="Kopec K.O."/>
            <person name="Synnott J.M."/>
            <person name="Choo C."/>
            <person name="Paponov I."/>
            <person name="Finkler A."/>
            <person name="Soon Heng Tan C."/>
            <person name="Hutchins A.P."/>
            <person name="Weinmeier T."/>
            <person name="Rattei T."/>
            <person name="Chu J.S."/>
            <person name="Gimenez G."/>
            <person name="Irimia M."/>
            <person name="Rigden D.J."/>
            <person name="Fitzpatrick D.A."/>
            <person name="Lorenzo-Morales J."/>
            <person name="Bateman A."/>
            <person name="Chiu C.H."/>
            <person name="Tang P."/>
            <person name="Hegemann P."/>
            <person name="Fromm H."/>
            <person name="Raoult D."/>
            <person name="Greub G."/>
            <person name="Miranda-Saavedra D."/>
            <person name="Chen N."/>
            <person name="Nash P."/>
            <person name="Ginger M.L."/>
            <person name="Horn M."/>
            <person name="Schaap P."/>
            <person name="Caler L."/>
            <person name="Loftus B."/>
        </authorList>
    </citation>
    <scope>NUCLEOTIDE SEQUENCE [LARGE SCALE GENOMIC DNA]</scope>
    <source>
        <strain evidence="3 4">Neff</strain>
    </source>
</reference>
<dbReference type="InterPro" id="IPR025697">
    <property type="entry name" value="CLU_dom"/>
</dbReference>
<feature type="compositionally biased region" description="Basic and acidic residues" evidence="1">
    <location>
        <begin position="166"/>
        <end position="182"/>
    </location>
</feature>
<gene>
    <name evidence="3" type="ORF">ACA1_171340</name>
</gene>
<dbReference type="Pfam" id="PF12807">
    <property type="entry name" value="eIF3_p135"/>
    <property type="match status" value="1"/>
</dbReference>
<dbReference type="InterPro" id="IPR033646">
    <property type="entry name" value="CLU-central"/>
</dbReference>
<evidence type="ECO:0000256" key="1">
    <source>
        <dbReference type="SAM" id="MobiDB-lite"/>
    </source>
</evidence>
<evidence type="ECO:0000313" key="4">
    <source>
        <dbReference type="Proteomes" id="UP000011083"/>
    </source>
</evidence>
<dbReference type="EMBL" id="KB007811">
    <property type="protein sequence ID" value="ELR24561.1"/>
    <property type="molecule type" value="Genomic_DNA"/>
</dbReference>
<evidence type="ECO:0000259" key="2">
    <source>
        <dbReference type="PROSITE" id="PS51823"/>
    </source>
</evidence>
<dbReference type="PANTHER" id="PTHR12601:SF6">
    <property type="entry name" value="CLUSTERED MITOCHONDRIA PROTEIN HOMOLOG"/>
    <property type="match status" value="1"/>
</dbReference>
<dbReference type="RefSeq" id="XP_004356461.1">
    <property type="nucleotide sequence ID" value="XM_004356408.1"/>
</dbReference>
<dbReference type="CDD" id="cd15466">
    <property type="entry name" value="CLU-central"/>
    <property type="match status" value="1"/>
</dbReference>
<feature type="region of interest" description="Disordered" evidence="1">
    <location>
        <begin position="141"/>
        <end position="182"/>
    </location>
</feature>
<dbReference type="Proteomes" id="UP000011083">
    <property type="component" value="Unassembled WGS sequence"/>
</dbReference>
<evidence type="ECO:0000313" key="3">
    <source>
        <dbReference type="EMBL" id="ELR24561.1"/>
    </source>
</evidence>
<dbReference type="VEuPathDB" id="AmoebaDB:ACA1_171340"/>
<dbReference type="GeneID" id="14925581"/>
<dbReference type="OrthoDB" id="19471at2759"/>
<feature type="compositionally biased region" description="Acidic residues" evidence="1">
    <location>
        <begin position="80"/>
        <end position="96"/>
    </location>
</feature>
<dbReference type="PANTHER" id="PTHR12601">
    <property type="entry name" value="EUKARYOTIC TRANSLATION INITIATION FACTOR 3 SUBUNIT EIF-3"/>
    <property type="match status" value="1"/>
</dbReference>
<keyword evidence="4" id="KW-1185">Reference proteome</keyword>
<organism evidence="3 4">
    <name type="scientific">Acanthamoeba castellanii (strain ATCC 30010 / Neff)</name>
    <dbReference type="NCBI Taxonomy" id="1257118"/>
    <lineage>
        <taxon>Eukaryota</taxon>
        <taxon>Amoebozoa</taxon>
        <taxon>Discosea</taxon>
        <taxon>Longamoebia</taxon>
        <taxon>Centramoebida</taxon>
        <taxon>Acanthamoebidae</taxon>
        <taxon>Acanthamoeba</taxon>
    </lineage>
</organism>
<protein>
    <recommendedName>
        <fullName evidence="2">Clu domain-containing protein</fullName>
    </recommendedName>
</protein>
<accession>L8HJK0</accession>
<name>L8HJK0_ACACF</name>